<feature type="transmembrane region" description="Helical" evidence="17">
    <location>
        <begin position="64"/>
        <end position="86"/>
    </location>
</feature>
<evidence type="ECO:0000256" key="14">
    <source>
        <dbReference type="ARBA" id="ARBA00023136"/>
    </source>
</evidence>
<dbReference type="Pfam" id="PF09782">
    <property type="entry name" value="NDUF_B6"/>
    <property type="match status" value="1"/>
</dbReference>
<dbReference type="Ensembl" id="ENSOANT00000075664.1">
    <property type="protein sequence ID" value="ENSOANP00000042895.1"/>
    <property type="gene ID" value="ENSOANG00000045907.1"/>
</dbReference>
<proteinExistence type="inferred from homology"/>
<dbReference type="GO" id="GO:0045271">
    <property type="term" value="C:respiratory chain complex I"/>
    <property type="evidence" value="ECO:0000318"/>
    <property type="project" value="GO_Central"/>
</dbReference>
<accession>A0A6I8NP36</accession>
<keyword evidence="10" id="KW-0249">Electron transport</keyword>
<comment type="function">
    <text evidence="1">Accessory subunit of the mitochondrial membrane respiratory chain NADH dehydrogenase (Complex I), that is believed not to be involved in catalysis. Complex I functions in the transfer of electrons from NADH to the respiratory chain. The immediate electron acceptor for the enzyme is believed to be ubiquinone.</text>
</comment>
<dbReference type="RefSeq" id="XP_028910510.1">
    <property type="nucleotide sequence ID" value="XM_029054677.2"/>
</dbReference>
<organism evidence="18 19">
    <name type="scientific">Ornithorhynchus anatinus</name>
    <name type="common">Duckbill platypus</name>
    <dbReference type="NCBI Taxonomy" id="9258"/>
    <lineage>
        <taxon>Eukaryota</taxon>
        <taxon>Metazoa</taxon>
        <taxon>Chordata</taxon>
        <taxon>Craniata</taxon>
        <taxon>Vertebrata</taxon>
        <taxon>Euteleostomi</taxon>
        <taxon>Mammalia</taxon>
        <taxon>Monotremata</taxon>
        <taxon>Ornithorhynchidae</taxon>
        <taxon>Ornithorhynchus</taxon>
    </lineage>
</organism>
<evidence type="ECO:0000256" key="15">
    <source>
        <dbReference type="ARBA" id="ARBA00029949"/>
    </source>
</evidence>
<keyword evidence="19" id="KW-1185">Reference proteome</keyword>
<reference evidence="18 19" key="1">
    <citation type="journal article" date="2008" name="Nature">
        <title>Genome analysis of the platypus reveals unique signatures of evolution.</title>
        <authorList>
            <person name="Warren W.C."/>
            <person name="Hillier L.W."/>
            <person name="Marshall Graves J.A."/>
            <person name="Birney E."/>
            <person name="Ponting C.P."/>
            <person name="Grutzner F."/>
            <person name="Belov K."/>
            <person name="Miller W."/>
            <person name="Clarke L."/>
            <person name="Chinwalla A.T."/>
            <person name="Yang S.P."/>
            <person name="Heger A."/>
            <person name="Locke D.P."/>
            <person name="Miethke P."/>
            <person name="Waters P.D."/>
            <person name="Veyrunes F."/>
            <person name="Fulton L."/>
            <person name="Fulton B."/>
            <person name="Graves T."/>
            <person name="Wallis J."/>
            <person name="Puente X.S."/>
            <person name="Lopez-Otin C."/>
            <person name="Ordonez G.R."/>
            <person name="Eichler E.E."/>
            <person name="Chen L."/>
            <person name="Cheng Z."/>
            <person name="Deakin J.E."/>
            <person name="Alsop A."/>
            <person name="Thompson K."/>
            <person name="Kirby P."/>
            <person name="Papenfuss A.T."/>
            <person name="Wakefield M.J."/>
            <person name="Olender T."/>
            <person name="Lancet D."/>
            <person name="Huttley G.A."/>
            <person name="Smit A.F."/>
            <person name="Pask A."/>
            <person name="Temple-Smith P."/>
            <person name="Batzer M.A."/>
            <person name="Walker J.A."/>
            <person name="Konkel M.K."/>
            <person name="Harris R.S."/>
            <person name="Whittington C.M."/>
            <person name="Wong E.S."/>
            <person name="Gemmell N.J."/>
            <person name="Buschiazzo E."/>
            <person name="Vargas Jentzsch I.M."/>
            <person name="Merkel A."/>
            <person name="Schmitz J."/>
            <person name="Zemann A."/>
            <person name="Churakov G."/>
            <person name="Kriegs J.O."/>
            <person name="Brosius J."/>
            <person name="Murchison E.P."/>
            <person name="Sachidanandam R."/>
            <person name="Smith C."/>
            <person name="Hannon G.J."/>
            <person name="Tsend-Ayush E."/>
            <person name="McMillan D."/>
            <person name="Attenborough R."/>
            <person name="Rens W."/>
            <person name="Ferguson-Smith M."/>
            <person name="Lefevre C.M."/>
            <person name="Sharp J.A."/>
            <person name="Nicholas K.R."/>
            <person name="Ray D.A."/>
            <person name="Kube M."/>
            <person name="Reinhardt R."/>
            <person name="Pringle T.H."/>
            <person name="Taylor J."/>
            <person name="Jones R.C."/>
            <person name="Nixon B."/>
            <person name="Dacheux J.L."/>
            <person name="Niwa H."/>
            <person name="Sekita Y."/>
            <person name="Huang X."/>
            <person name="Stark A."/>
            <person name="Kheradpour P."/>
            <person name="Kellis M."/>
            <person name="Flicek P."/>
            <person name="Chen Y."/>
            <person name="Webber C."/>
            <person name="Hardison R."/>
            <person name="Nelson J."/>
            <person name="Hallsworth-Pepin K."/>
            <person name="Delehaunty K."/>
            <person name="Markovic C."/>
            <person name="Minx P."/>
            <person name="Feng Y."/>
            <person name="Kremitzki C."/>
            <person name="Mitreva M."/>
            <person name="Glasscock J."/>
            <person name="Wylie T."/>
            <person name="Wohldmann P."/>
            <person name="Thiru P."/>
            <person name="Nhan M.N."/>
            <person name="Pohl C.S."/>
            <person name="Smith S.M."/>
            <person name="Hou S."/>
            <person name="Nefedov M."/>
            <person name="de Jong P.J."/>
            <person name="Renfree M.B."/>
            <person name="Mardis E.R."/>
            <person name="Wilson R.K."/>
        </authorList>
    </citation>
    <scope>NUCLEOTIDE SEQUENCE [LARGE SCALE GENOMIC DNA]</scope>
    <source>
        <strain evidence="18 19">Glennie</strain>
    </source>
</reference>
<evidence type="ECO:0000256" key="4">
    <source>
        <dbReference type="ARBA" id="ARBA00011533"/>
    </source>
</evidence>
<dbReference type="FunCoup" id="A0A6I8NP36">
    <property type="interactions" value="879"/>
</dbReference>
<evidence type="ECO:0000256" key="7">
    <source>
        <dbReference type="ARBA" id="ARBA00022660"/>
    </source>
</evidence>
<comment type="subunit">
    <text evidence="4">Complex I is composed of 45 different subunits.</text>
</comment>
<comment type="subcellular location">
    <subcellularLocation>
        <location evidence="2">Mitochondrion inner membrane</location>
        <topology evidence="2">Single-pass membrane protein</topology>
        <orientation evidence="2">Matrix side</orientation>
    </subcellularLocation>
</comment>
<evidence type="ECO:0000256" key="1">
    <source>
        <dbReference type="ARBA" id="ARBA00003195"/>
    </source>
</evidence>
<sequence length="128" mass="15430">MVGYTVDEKQRLEQLRALRRKWLKDQELSFREPVLPPEKLSPLGRFWKNFLQPQTLPRIYTYKVYKGGVFFLTHILVPLWITHYYLKYHVQTRPYGIVERKPRIFPGDTIMETGEVVPPMREFSSEHH</sequence>
<evidence type="ECO:0000256" key="5">
    <source>
        <dbReference type="ARBA" id="ARBA00018675"/>
    </source>
</evidence>
<dbReference type="GO" id="GO:0005743">
    <property type="term" value="C:mitochondrial inner membrane"/>
    <property type="evidence" value="ECO:0007669"/>
    <property type="project" value="UniProtKB-SubCell"/>
</dbReference>
<dbReference type="PANTHER" id="PTHR15083:SF0">
    <property type="entry name" value="NADH DEHYDROGENASE [UBIQUINONE] 1 BETA SUBCOMPLEX SUBUNIT 6"/>
    <property type="match status" value="1"/>
</dbReference>
<evidence type="ECO:0000256" key="10">
    <source>
        <dbReference type="ARBA" id="ARBA00022982"/>
    </source>
</evidence>
<reference evidence="18" key="3">
    <citation type="submission" date="2025-09" db="UniProtKB">
        <authorList>
            <consortium name="Ensembl"/>
        </authorList>
    </citation>
    <scope>IDENTIFICATION</scope>
    <source>
        <strain evidence="18">Glennie</strain>
    </source>
</reference>
<gene>
    <name evidence="18" type="primary">NDUFB6</name>
</gene>
<protein>
    <recommendedName>
        <fullName evidence="5">NADH dehydrogenase [ubiquinone] 1 beta subcomplex subunit 6</fullName>
    </recommendedName>
    <alternativeName>
        <fullName evidence="16">Complex I-B17</fullName>
    </alternativeName>
    <alternativeName>
        <fullName evidence="15">NADH-ubiquinone oxidoreductase B17 subunit</fullName>
    </alternativeName>
</protein>
<evidence type="ECO:0000256" key="3">
    <source>
        <dbReference type="ARBA" id="ARBA00007771"/>
    </source>
</evidence>
<evidence type="ECO:0000256" key="13">
    <source>
        <dbReference type="ARBA" id="ARBA00023128"/>
    </source>
</evidence>
<dbReference type="GO" id="GO:0006120">
    <property type="term" value="P:mitochondrial electron transport, NADH to ubiquinone"/>
    <property type="evidence" value="ECO:0007669"/>
    <property type="project" value="InterPro"/>
</dbReference>
<evidence type="ECO:0000256" key="8">
    <source>
        <dbReference type="ARBA" id="ARBA00022692"/>
    </source>
</evidence>
<keyword evidence="11 17" id="KW-1133">Transmembrane helix</keyword>
<keyword evidence="14 17" id="KW-0472">Membrane</keyword>
<dbReference type="Bgee" id="ENSOANG00000045907">
    <property type="expression patterns" value="Expressed in heart and 7 other cell types or tissues"/>
</dbReference>
<dbReference type="OrthoDB" id="5824032at2759"/>
<dbReference type="GO" id="GO:0005654">
    <property type="term" value="C:nucleoplasm"/>
    <property type="evidence" value="ECO:0007669"/>
    <property type="project" value="Ensembl"/>
</dbReference>
<dbReference type="CTD" id="4712"/>
<evidence type="ECO:0000256" key="12">
    <source>
        <dbReference type="ARBA" id="ARBA00022990"/>
    </source>
</evidence>
<keyword evidence="13" id="KW-0496">Mitochondrion</keyword>
<dbReference type="PANTHER" id="PTHR15083">
    <property type="entry name" value="NADH DEHYDROGENASE [UBIQUINONE] 1 BETA SUBCOMPLEX SUBUNIT 6"/>
    <property type="match status" value="1"/>
</dbReference>
<evidence type="ECO:0000256" key="17">
    <source>
        <dbReference type="SAM" id="Phobius"/>
    </source>
</evidence>
<evidence type="ECO:0000256" key="16">
    <source>
        <dbReference type="ARBA" id="ARBA00030214"/>
    </source>
</evidence>
<dbReference type="GeneID" id="100680990"/>
<evidence type="ECO:0000313" key="19">
    <source>
        <dbReference type="Proteomes" id="UP000002279"/>
    </source>
</evidence>
<keyword evidence="12" id="KW-0007">Acetylation</keyword>
<dbReference type="OMA" id="KYHVNTK"/>
<dbReference type="InParanoid" id="A0A6I8NP36"/>
<dbReference type="AlphaFoldDB" id="A0A6I8NP36"/>
<keyword evidence="8 17" id="KW-0812">Transmembrane</keyword>
<comment type="similarity">
    <text evidence="3">Belongs to the complex I NDUFB6 subunit family.</text>
</comment>
<dbReference type="GO" id="GO:0042775">
    <property type="term" value="P:mitochondrial ATP synthesis coupled electron transport"/>
    <property type="evidence" value="ECO:0000318"/>
    <property type="project" value="GO_Central"/>
</dbReference>
<keyword evidence="6" id="KW-0813">Transport</keyword>
<dbReference type="GeneTree" id="ENSGT00390000007535"/>
<evidence type="ECO:0000313" key="18">
    <source>
        <dbReference type="Ensembl" id="ENSOANP00000042895.1"/>
    </source>
</evidence>
<evidence type="ECO:0000256" key="11">
    <source>
        <dbReference type="ARBA" id="ARBA00022989"/>
    </source>
</evidence>
<evidence type="ECO:0000256" key="9">
    <source>
        <dbReference type="ARBA" id="ARBA00022792"/>
    </source>
</evidence>
<keyword evidence="7" id="KW-0679">Respiratory chain</keyword>
<evidence type="ECO:0000256" key="2">
    <source>
        <dbReference type="ARBA" id="ARBA00004298"/>
    </source>
</evidence>
<dbReference type="KEGG" id="oaa:100680990"/>
<dbReference type="Proteomes" id="UP000002279">
    <property type="component" value="Chromosome X5"/>
</dbReference>
<name>A0A6I8NP36_ORNAN</name>
<keyword evidence="9" id="KW-0999">Mitochondrion inner membrane</keyword>
<reference evidence="18" key="2">
    <citation type="submission" date="2025-08" db="UniProtKB">
        <authorList>
            <consortium name="Ensembl"/>
        </authorList>
    </citation>
    <scope>IDENTIFICATION</scope>
    <source>
        <strain evidence="18">Glennie</strain>
    </source>
</reference>
<evidence type="ECO:0000256" key="6">
    <source>
        <dbReference type="ARBA" id="ARBA00022448"/>
    </source>
</evidence>
<dbReference type="InterPro" id="IPR019174">
    <property type="entry name" value="NADH_DH_b-subcmplx_su6"/>
</dbReference>